<dbReference type="AlphaFoldDB" id="A0A0A9C763"/>
<proteinExistence type="predicted"/>
<sequence length="75" mass="9022">MVMELNQRSPRIPPEKENMIEESIRRIRSIEYHIKKTQHTLNTTSLKQFKLEQALGKWKESNLTSSCRFRYCKPL</sequence>
<dbReference type="EMBL" id="GBRH01226484">
    <property type="protein sequence ID" value="JAD71411.1"/>
    <property type="molecule type" value="Transcribed_RNA"/>
</dbReference>
<protein>
    <submittedName>
        <fullName evidence="1">Uncharacterized protein</fullName>
    </submittedName>
</protein>
<reference evidence="1" key="1">
    <citation type="submission" date="2014-09" db="EMBL/GenBank/DDBJ databases">
        <authorList>
            <person name="Magalhaes I.L.F."/>
            <person name="Oliveira U."/>
            <person name="Santos F.R."/>
            <person name="Vidigal T.H.D.A."/>
            <person name="Brescovit A.D."/>
            <person name="Santos A.J."/>
        </authorList>
    </citation>
    <scope>NUCLEOTIDE SEQUENCE</scope>
    <source>
        <tissue evidence="1">Shoot tissue taken approximately 20 cm above the soil surface</tissue>
    </source>
</reference>
<name>A0A0A9C763_ARUDO</name>
<evidence type="ECO:0000313" key="1">
    <source>
        <dbReference type="EMBL" id="JAD71411.1"/>
    </source>
</evidence>
<reference evidence="1" key="2">
    <citation type="journal article" date="2015" name="Data Brief">
        <title>Shoot transcriptome of the giant reed, Arundo donax.</title>
        <authorList>
            <person name="Barrero R.A."/>
            <person name="Guerrero F.D."/>
            <person name="Moolhuijzen P."/>
            <person name="Goolsby J.A."/>
            <person name="Tidwell J."/>
            <person name="Bellgard S.E."/>
            <person name="Bellgard M.I."/>
        </authorList>
    </citation>
    <scope>NUCLEOTIDE SEQUENCE</scope>
    <source>
        <tissue evidence="1">Shoot tissue taken approximately 20 cm above the soil surface</tissue>
    </source>
</reference>
<accession>A0A0A9C763</accession>
<organism evidence="1">
    <name type="scientific">Arundo donax</name>
    <name type="common">Giant reed</name>
    <name type="synonym">Donax arundinaceus</name>
    <dbReference type="NCBI Taxonomy" id="35708"/>
    <lineage>
        <taxon>Eukaryota</taxon>
        <taxon>Viridiplantae</taxon>
        <taxon>Streptophyta</taxon>
        <taxon>Embryophyta</taxon>
        <taxon>Tracheophyta</taxon>
        <taxon>Spermatophyta</taxon>
        <taxon>Magnoliopsida</taxon>
        <taxon>Liliopsida</taxon>
        <taxon>Poales</taxon>
        <taxon>Poaceae</taxon>
        <taxon>PACMAD clade</taxon>
        <taxon>Arundinoideae</taxon>
        <taxon>Arundineae</taxon>
        <taxon>Arundo</taxon>
    </lineage>
</organism>